<dbReference type="Pfam" id="PF04055">
    <property type="entry name" value="Radical_SAM"/>
    <property type="match status" value="1"/>
</dbReference>
<dbReference type="AlphaFoldDB" id="A0A3G9J4M1"/>
<feature type="domain" description="Radical SAM core" evidence="7">
    <location>
        <begin position="44"/>
        <end position="330"/>
    </location>
</feature>
<dbReference type="PROSITE" id="PS51918">
    <property type="entry name" value="RADICAL_SAM"/>
    <property type="match status" value="1"/>
</dbReference>
<evidence type="ECO:0000256" key="6">
    <source>
        <dbReference type="ARBA" id="ARBA00023014"/>
    </source>
</evidence>
<sequence>MNIHRENDIMIDIVIIFGLRFEKYPVSQVPVLVPFEESRGIAYVKTFKKFYIEITSVCNLACTFCPQTKREPSFIKIDDFTKRLDEIKPHTSYIYLHVKGEPLLHPKVDQLLDLSHERGFKVNITTNGTLITKNKAKLLDKPALRQMNFSLHSFDGHVGSTNKEAYITTILSFIKEALETTNILFSLRLWNLHTDNATNQEKNRNRQVLEIIEREFNLDYQIEEKFIRGGGLKITDRVYLNQDHEFEWPDLNAEEDDGKGFCHGLRNQAAILSNGTVVPCCLDGEGIINLGNINETPFSEIIESERANKLYDGFSRREAVEELCRKCGYRKRFGT</sequence>
<dbReference type="GO" id="GO:0003824">
    <property type="term" value="F:catalytic activity"/>
    <property type="evidence" value="ECO:0007669"/>
    <property type="project" value="InterPro"/>
</dbReference>
<dbReference type="GO" id="GO:0051539">
    <property type="term" value="F:4 iron, 4 sulfur cluster binding"/>
    <property type="evidence" value="ECO:0007669"/>
    <property type="project" value="UniProtKB-KW"/>
</dbReference>
<dbReference type="PANTHER" id="PTHR43787:SF10">
    <property type="entry name" value="COFACTOR MODIFYING PROTEIN"/>
    <property type="match status" value="1"/>
</dbReference>
<dbReference type="CDD" id="cd21122">
    <property type="entry name" value="SPASM_rSAM"/>
    <property type="match status" value="1"/>
</dbReference>
<evidence type="ECO:0000256" key="1">
    <source>
        <dbReference type="ARBA" id="ARBA00001966"/>
    </source>
</evidence>
<dbReference type="SFLD" id="SFLDG01387">
    <property type="entry name" value="BtrN-like_SPASM_domain_contain"/>
    <property type="match status" value="1"/>
</dbReference>
<dbReference type="SUPFAM" id="SSF102114">
    <property type="entry name" value="Radical SAM enzymes"/>
    <property type="match status" value="1"/>
</dbReference>
<dbReference type="SFLD" id="SFLDG01067">
    <property type="entry name" value="SPASM/twitch_domain_containing"/>
    <property type="match status" value="1"/>
</dbReference>
<keyword evidence="9" id="KW-1185">Reference proteome</keyword>
<evidence type="ECO:0000256" key="4">
    <source>
        <dbReference type="ARBA" id="ARBA00022723"/>
    </source>
</evidence>
<keyword evidence="4" id="KW-0479">Metal-binding</keyword>
<evidence type="ECO:0000256" key="2">
    <source>
        <dbReference type="ARBA" id="ARBA00022485"/>
    </source>
</evidence>
<name>A0A3G9J4M1_9BACL</name>
<dbReference type="InterPro" id="IPR013785">
    <property type="entry name" value="Aldolase_TIM"/>
</dbReference>
<dbReference type="SFLD" id="SFLDS00029">
    <property type="entry name" value="Radical_SAM"/>
    <property type="match status" value="1"/>
</dbReference>
<comment type="cofactor">
    <cofactor evidence="1">
        <name>[4Fe-4S] cluster</name>
        <dbReference type="ChEBI" id="CHEBI:49883"/>
    </cofactor>
</comment>
<dbReference type="Proteomes" id="UP000275368">
    <property type="component" value="Chromosome"/>
</dbReference>
<dbReference type="GO" id="GO:0046872">
    <property type="term" value="F:metal ion binding"/>
    <property type="evidence" value="ECO:0007669"/>
    <property type="project" value="UniProtKB-KW"/>
</dbReference>
<evidence type="ECO:0000256" key="5">
    <source>
        <dbReference type="ARBA" id="ARBA00023004"/>
    </source>
</evidence>
<dbReference type="InterPro" id="IPR034391">
    <property type="entry name" value="AdoMet-like_SPASM_containing"/>
</dbReference>
<organism evidence="8 9">
    <name type="scientific">Paenibacillus baekrokdamisoli</name>
    <dbReference type="NCBI Taxonomy" id="1712516"/>
    <lineage>
        <taxon>Bacteria</taxon>
        <taxon>Bacillati</taxon>
        <taxon>Bacillota</taxon>
        <taxon>Bacilli</taxon>
        <taxon>Bacillales</taxon>
        <taxon>Paenibacillaceae</taxon>
        <taxon>Paenibacillus</taxon>
    </lineage>
</organism>
<keyword evidence="5" id="KW-0408">Iron</keyword>
<keyword evidence="6" id="KW-0411">Iron-sulfur</keyword>
<evidence type="ECO:0000313" key="9">
    <source>
        <dbReference type="Proteomes" id="UP000275368"/>
    </source>
</evidence>
<accession>A0A3G9J4M1</accession>
<dbReference type="InterPro" id="IPR023885">
    <property type="entry name" value="4Fe4S-binding_SPASM_dom"/>
</dbReference>
<dbReference type="InterPro" id="IPR007197">
    <property type="entry name" value="rSAM"/>
</dbReference>
<dbReference type="CDD" id="cd01335">
    <property type="entry name" value="Radical_SAM"/>
    <property type="match status" value="1"/>
</dbReference>
<dbReference type="Gene3D" id="3.20.20.70">
    <property type="entry name" value="Aldolase class I"/>
    <property type="match status" value="1"/>
</dbReference>
<keyword evidence="3" id="KW-0949">S-adenosyl-L-methionine</keyword>
<dbReference type="KEGG" id="pbk:Back11_20960"/>
<gene>
    <name evidence="8" type="ORF">Back11_20960</name>
</gene>
<reference evidence="8 9" key="1">
    <citation type="submission" date="2018-11" db="EMBL/GenBank/DDBJ databases">
        <title>Complete genome sequence of Paenibacillus baekrokdamisoli strain KCTC 33723.</title>
        <authorList>
            <person name="Kang S.W."/>
            <person name="Lee K.C."/>
            <person name="Kim K.K."/>
            <person name="Kim J.S."/>
            <person name="Kim D.S."/>
            <person name="Ko S.H."/>
            <person name="Yang S.H."/>
            <person name="Lee J.S."/>
        </authorList>
    </citation>
    <scope>NUCLEOTIDE SEQUENCE [LARGE SCALE GENOMIC DNA]</scope>
    <source>
        <strain evidence="8 9">KCTC 33723</strain>
    </source>
</reference>
<proteinExistence type="predicted"/>
<dbReference type="PANTHER" id="PTHR43787">
    <property type="entry name" value="FEMO COFACTOR BIOSYNTHESIS PROTEIN NIFB-RELATED"/>
    <property type="match status" value="1"/>
</dbReference>
<evidence type="ECO:0000259" key="7">
    <source>
        <dbReference type="PROSITE" id="PS51918"/>
    </source>
</evidence>
<dbReference type="EMBL" id="AP019308">
    <property type="protein sequence ID" value="BBH20751.1"/>
    <property type="molecule type" value="Genomic_DNA"/>
</dbReference>
<dbReference type="InterPro" id="IPR058240">
    <property type="entry name" value="rSAM_sf"/>
</dbReference>
<keyword evidence="2" id="KW-0004">4Fe-4S</keyword>
<dbReference type="Pfam" id="PF13186">
    <property type="entry name" value="SPASM"/>
    <property type="match status" value="1"/>
</dbReference>
<protein>
    <submittedName>
        <fullName evidence="8">Radical SAM protein</fullName>
    </submittedName>
</protein>
<evidence type="ECO:0000256" key="3">
    <source>
        <dbReference type="ARBA" id="ARBA00022691"/>
    </source>
</evidence>
<evidence type="ECO:0000313" key="8">
    <source>
        <dbReference type="EMBL" id="BBH20751.1"/>
    </source>
</evidence>